<proteinExistence type="predicted"/>
<protein>
    <submittedName>
        <fullName evidence="1">Uncharacterized protein</fullName>
    </submittedName>
</protein>
<name>S7VR56_9FLAO</name>
<evidence type="ECO:0000313" key="2">
    <source>
        <dbReference type="Proteomes" id="UP000014962"/>
    </source>
</evidence>
<accession>S7VR56</accession>
<reference evidence="1 2" key="1">
    <citation type="journal article" date="2013" name="Genome Announc.">
        <title>Draft Genome Sequence of Winogradskyella psychrotolerans RS-3T, Isolated from the Marine Transect of Kongsfjorden, Ny-Alesund, Svalbard, Arctic Ocean.</title>
        <authorList>
            <person name="Kumar Pinnaka A."/>
            <person name="Ara S."/>
            <person name="Singh A."/>
            <person name="Shivaji S."/>
        </authorList>
    </citation>
    <scope>NUCLEOTIDE SEQUENCE [LARGE SCALE GENOMIC DNA]</scope>
    <source>
        <strain evidence="1 2">RS-3</strain>
    </source>
</reference>
<dbReference type="Proteomes" id="UP000014962">
    <property type="component" value="Unassembled WGS sequence"/>
</dbReference>
<evidence type="ECO:0000313" key="1">
    <source>
        <dbReference type="EMBL" id="EPR72690.1"/>
    </source>
</evidence>
<keyword evidence="2" id="KW-1185">Reference proteome</keyword>
<comment type="caution">
    <text evidence="1">The sequence shown here is derived from an EMBL/GenBank/DDBJ whole genome shotgun (WGS) entry which is preliminary data.</text>
</comment>
<sequence length="40" mass="4650">MLVDFPNRAFNSPMVFIFKQTSEKLKEAFVTKVTLKLRCA</sequence>
<gene>
    <name evidence="1" type="ORF">ADIWIN_2303</name>
</gene>
<organism evidence="1 2">
    <name type="scientific">Winogradskyella psychrotolerans RS-3</name>
    <dbReference type="NCBI Taxonomy" id="641526"/>
    <lineage>
        <taxon>Bacteria</taxon>
        <taxon>Pseudomonadati</taxon>
        <taxon>Bacteroidota</taxon>
        <taxon>Flavobacteriia</taxon>
        <taxon>Flavobacteriales</taxon>
        <taxon>Flavobacteriaceae</taxon>
        <taxon>Winogradskyella</taxon>
    </lineage>
</organism>
<dbReference type="EMBL" id="ATMR01000102">
    <property type="protein sequence ID" value="EPR72690.1"/>
    <property type="molecule type" value="Genomic_DNA"/>
</dbReference>
<dbReference type="AlphaFoldDB" id="S7VR56"/>